<keyword evidence="2" id="KW-1133">Transmembrane helix</keyword>
<comment type="caution">
    <text evidence="3">The sequence shown here is derived from an EMBL/GenBank/DDBJ whole genome shotgun (WGS) entry which is preliminary data.</text>
</comment>
<protein>
    <submittedName>
        <fullName evidence="3">Uncharacterized protein</fullName>
    </submittedName>
</protein>
<dbReference type="RefSeq" id="WP_380550969.1">
    <property type="nucleotide sequence ID" value="NZ_JBHEZY010000003.1"/>
</dbReference>
<accession>A0ABV6WY22</accession>
<reference evidence="3 4" key="1">
    <citation type="submission" date="2024-09" db="EMBL/GenBank/DDBJ databases">
        <authorList>
            <person name="Lee S.D."/>
        </authorList>
    </citation>
    <scope>NUCLEOTIDE SEQUENCE [LARGE SCALE GENOMIC DNA]</scope>
    <source>
        <strain evidence="3 4">N1-3</strain>
    </source>
</reference>
<proteinExistence type="predicted"/>
<gene>
    <name evidence="3" type="ORF">ACEZDB_09700</name>
</gene>
<dbReference type="Proteomes" id="UP001592530">
    <property type="component" value="Unassembled WGS sequence"/>
</dbReference>
<dbReference type="EMBL" id="JBHEZY010000003">
    <property type="protein sequence ID" value="MFC1430930.1"/>
    <property type="molecule type" value="Genomic_DNA"/>
</dbReference>
<dbReference type="Gene3D" id="3.40.50.1820">
    <property type="entry name" value="alpha/beta hydrolase"/>
    <property type="match status" value="1"/>
</dbReference>
<evidence type="ECO:0000313" key="4">
    <source>
        <dbReference type="Proteomes" id="UP001592530"/>
    </source>
</evidence>
<feature type="region of interest" description="Disordered" evidence="1">
    <location>
        <begin position="93"/>
        <end position="119"/>
    </location>
</feature>
<dbReference type="SUPFAM" id="SSF53474">
    <property type="entry name" value="alpha/beta-Hydrolases"/>
    <property type="match status" value="1"/>
</dbReference>
<evidence type="ECO:0000256" key="1">
    <source>
        <dbReference type="SAM" id="MobiDB-lite"/>
    </source>
</evidence>
<dbReference type="InterPro" id="IPR029058">
    <property type="entry name" value="AB_hydrolase_fold"/>
</dbReference>
<name>A0ABV6WY22_9ACTN</name>
<keyword evidence="2" id="KW-0472">Membrane</keyword>
<sequence length="353" mass="35142">MILWWAVLAVLGLVAAAWLGGGALASWREQRAGLVYELTPRYLGAALRGAAALVALGAVLTGSLALLLAPRGGTPATLSADARVAAGPLARHTVTSAPTPGATPSSGPSLSPSTTPKPAAVAATPAAALTVVSHPHGGQLLQGTLPGLPGRFRVWLPGQYQGRSIPLQAVLVLADDAELDGVFEGLAGAVDSGRANPMVAVIPAASCSPTGTVDPALTGAGLRKAVASRFHVASDPGGWAVLGLDAGAPCAVATELAAPGSFGAAAGLGGRYDALRVPGAPASGSVRLLLADAGRDTAGLASASKLGAALSARPHTAVRLSSAVRDFSADRERFRLVRVAAGYLTEQLATSRR</sequence>
<feature type="transmembrane region" description="Helical" evidence="2">
    <location>
        <begin position="49"/>
        <end position="69"/>
    </location>
</feature>
<evidence type="ECO:0000313" key="3">
    <source>
        <dbReference type="EMBL" id="MFC1430930.1"/>
    </source>
</evidence>
<evidence type="ECO:0000256" key="2">
    <source>
        <dbReference type="SAM" id="Phobius"/>
    </source>
</evidence>
<organism evidence="3 4">
    <name type="scientific">Streptacidiphilus alkalitolerans</name>
    <dbReference type="NCBI Taxonomy" id="3342712"/>
    <lineage>
        <taxon>Bacteria</taxon>
        <taxon>Bacillati</taxon>
        <taxon>Actinomycetota</taxon>
        <taxon>Actinomycetes</taxon>
        <taxon>Kitasatosporales</taxon>
        <taxon>Streptomycetaceae</taxon>
        <taxon>Streptacidiphilus</taxon>
    </lineage>
</organism>
<keyword evidence="2" id="KW-0812">Transmembrane</keyword>